<reference evidence="4" key="1">
    <citation type="submission" date="2025-08" db="UniProtKB">
        <authorList>
            <consortium name="RefSeq"/>
        </authorList>
    </citation>
    <scope>IDENTIFICATION</scope>
    <source>
        <tissue evidence="4">Gonads</tissue>
    </source>
</reference>
<dbReference type="PANTHER" id="PTHR43157:SF31">
    <property type="entry name" value="PHOSPHATIDYLINOSITOL-GLYCAN BIOSYNTHESIS CLASS F PROTEIN"/>
    <property type="match status" value="1"/>
</dbReference>
<dbReference type="InterPro" id="IPR002347">
    <property type="entry name" value="SDR_fam"/>
</dbReference>
<protein>
    <submittedName>
        <fullName evidence="4">Retinol dehydrogenase 12-like</fullName>
    </submittedName>
</protein>
<evidence type="ECO:0000313" key="3">
    <source>
        <dbReference type="Proteomes" id="UP000504635"/>
    </source>
</evidence>
<accession>A0A6J2YFC9</accession>
<dbReference type="PANTHER" id="PTHR43157">
    <property type="entry name" value="PHOSPHATIDYLINOSITOL-GLYCAN BIOSYNTHESIS CLASS F PROTEIN-RELATED"/>
    <property type="match status" value="1"/>
</dbReference>
<dbReference type="RefSeq" id="XP_030761829.1">
    <property type="nucleotide sequence ID" value="XM_030905969.1"/>
</dbReference>
<dbReference type="Proteomes" id="UP000504635">
    <property type="component" value="Unplaced"/>
</dbReference>
<sequence>MAYGYPFYYAYLKYILFAGIVASLPVVALIFLKVFQKITVGRCRSMVCLVGKTVLVTGGCSGLGFQTAMVLASRGAKVILADKVDGNKAKNKIIEKTHNTNVVFKLLDLASLASVRKFAQDINSNEERLDILINNAGVGSVGNKHTEDQLHETMQINHFGPFLLTHLLTDLLKKSAPSRIIFVSSAAAFISDLTVDNLNYPKNHPMSIYRNQLIYGNSKLCNIITANGFAERLRDSGVTSNSLHPGMVNTDLYLKSAKFLGIKSFAKVFRALVVLTYGKSPEEGAQTILHVALCNKLKKVTGKHFWDCRMFPTPPGTWNKKFAEAIWDKSEELVGLKQEEKCKDE</sequence>
<dbReference type="PRINTS" id="PR00081">
    <property type="entry name" value="GDHRDH"/>
</dbReference>
<dbReference type="GeneID" id="115886702"/>
<dbReference type="InterPro" id="IPR036291">
    <property type="entry name" value="NAD(P)-bd_dom_sf"/>
</dbReference>
<dbReference type="AlphaFoldDB" id="A0A6J2YFC9"/>
<keyword evidence="2" id="KW-0812">Transmembrane</keyword>
<dbReference type="Gene3D" id="3.40.50.720">
    <property type="entry name" value="NAD(P)-binding Rossmann-like Domain"/>
    <property type="match status" value="1"/>
</dbReference>
<name>A0A6J2YFC9_SITOR</name>
<dbReference type="GO" id="GO:0016491">
    <property type="term" value="F:oxidoreductase activity"/>
    <property type="evidence" value="ECO:0007669"/>
    <property type="project" value="UniProtKB-KW"/>
</dbReference>
<keyword evidence="3" id="KW-1185">Reference proteome</keyword>
<dbReference type="SUPFAM" id="SSF51735">
    <property type="entry name" value="NAD(P)-binding Rossmann-fold domains"/>
    <property type="match status" value="1"/>
</dbReference>
<dbReference type="InParanoid" id="A0A6J2YFC9"/>
<keyword evidence="2" id="KW-0472">Membrane</keyword>
<evidence type="ECO:0000256" key="2">
    <source>
        <dbReference type="SAM" id="Phobius"/>
    </source>
</evidence>
<feature type="transmembrane region" description="Helical" evidence="2">
    <location>
        <begin position="14"/>
        <end position="35"/>
    </location>
</feature>
<keyword evidence="1" id="KW-0560">Oxidoreductase</keyword>
<dbReference type="KEGG" id="soy:115886702"/>
<keyword evidence="2" id="KW-1133">Transmembrane helix</keyword>
<evidence type="ECO:0000313" key="4">
    <source>
        <dbReference type="RefSeq" id="XP_030761829.1"/>
    </source>
</evidence>
<organism evidence="3 4">
    <name type="scientific">Sitophilus oryzae</name>
    <name type="common">Rice weevil</name>
    <name type="synonym">Curculio oryzae</name>
    <dbReference type="NCBI Taxonomy" id="7048"/>
    <lineage>
        <taxon>Eukaryota</taxon>
        <taxon>Metazoa</taxon>
        <taxon>Ecdysozoa</taxon>
        <taxon>Arthropoda</taxon>
        <taxon>Hexapoda</taxon>
        <taxon>Insecta</taxon>
        <taxon>Pterygota</taxon>
        <taxon>Neoptera</taxon>
        <taxon>Endopterygota</taxon>
        <taxon>Coleoptera</taxon>
        <taxon>Polyphaga</taxon>
        <taxon>Cucujiformia</taxon>
        <taxon>Curculionidae</taxon>
        <taxon>Dryophthorinae</taxon>
        <taxon>Sitophilus</taxon>
    </lineage>
</organism>
<dbReference type="OrthoDB" id="191139at2759"/>
<gene>
    <name evidence="4" type="primary">LOC115886702</name>
</gene>
<evidence type="ECO:0000256" key="1">
    <source>
        <dbReference type="ARBA" id="ARBA00023002"/>
    </source>
</evidence>
<proteinExistence type="predicted"/>
<dbReference type="Pfam" id="PF00106">
    <property type="entry name" value="adh_short"/>
    <property type="match status" value="1"/>
</dbReference>